<keyword evidence="3" id="KW-0157">Chromophore</keyword>
<dbReference type="Gene3D" id="3.30.750.24">
    <property type="entry name" value="STAS domain"/>
    <property type="match status" value="1"/>
</dbReference>
<name>A0A3R9WS87_9BACI</name>
<dbReference type="Pfam" id="PF13426">
    <property type="entry name" value="PAS_9"/>
    <property type="match status" value="1"/>
</dbReference>
<protein>
    <submittedName>
        <fullName evidence="7">PAS domain-containing protein</fullName>
    </submittedName>
</protein>
<dbReference type="InterPro" id="IPR001610">
    <property type="entry name" value="PAC"/>
</dbReference>
<dbReference type="InterPro" id="IPR036513">
    <property type="entry name" value="STAS_dom_sf"/>
</dbReference>
<dbReference type="RefSeq" id="WP_125556682.1">
    <property type="nucleotide sequence ID" value="NZ_RBVX01000014.1"/>
</dbReference>
<dbReference type="PROSITE" id="PS50801">
    <property type="entry name" value="STAS"/>
    <property type="match status" value="1"/>
</dbReference>
<dbReference type="OrthoDB" id="9812260at2"/>
<sequence length="247" mass="27680">MDSARVGVIITDPDQEDNPIIYVNEGFVQLTGYSPDEILGKNCRFLQGTQTDHGTVANIRHAISQQKAVSTEILNYRKDGSLFWNELHIDPIYVEEENKYYFIGVQKDITKQKHAEERANAYNKEINLMSAPIVPIIDNVFALPIIGNVDRDRLKIIFNHATEMIHSSDVETLILDLSGLNNLDDESMKGLFNLNDLVKLLGAELILTGVNPDIAVKSKSLDISLSNLQTYSTIKQAVKAKQKKSHS</sequence>
<dbReference type="PROSITE" id="PS50112">
    <property type="entry name" value="PAS"/>
    <property type="match status" value="1"/>
</dbReference>
<dbReference type="CDD" id="cd00130">
    <property type="entry name" value="PAS"/>
    <property type="match status" value="1"/>
</dbReference>
<dbReference type="InterPro" id="IPR000700">
    <property type="entry name" value="PAS-assoc_C"/>
</dbReference>
<accession>A0A3R9WS87</accession>
<dbReference type="Pfam" id="PF01740">
    <property type="entry name" value="STAS"/>
    <property type="match status" value="1"/>
</dbReference>
<comment type="caution">
    <text evidence="7">The sequence shown here is derived from an EMBL/GenBank/DDBJ whole genome shotgun (WGS) entry which is preliminary data.</text>
</comment>
<keyword evidence="1" id="KW-0285">Flavoprotein</keyword>
<evidence type="ECO:0000259" key="4">
    <source>
        <dbReference type="PROSITE" id="PS50112"/>
    </source>
</evidence>
<evidence type="ECO:0000256" key="2">
    <source>
        <dbReference type="ARBA" id="ARBA00022643"/>
    </source>
</evidence>
<feature type="domain" description="STAS" evidence="6">
    <location>
        <begin position="130"/>
        <end position="241"/>
    </location>
</feature>
<gene>
    <name evidence="7" type="ORF">D7Z54_15035</name>
</gene>
<dbReference type="InterPro" id="IPR035965">
    <property type="entry name" value="PAS-like_dom_sf"/>
</dbReference>
<dbReference type="AlphaFoldDB" id="A0A3R9WS87"/>
<proteinExistence type="predicted"/>
<dbReference type="Proteomes" id="UP000275076">
    <property type="component" value="Unassembled WGS sequence"/>
</dbReference>
<dbReference type="Gene3D" id="3.30.450.20">
    <property type="entry name" value="PAS domain"/>
    <property type="match status" value="1"/>
</dbReference>
<feature type="domain" description="PAS" evidence="4">
    <location>
        <begin position="1"/>
        <end position="42"/>
    </location>
</feature>
<dbReference type="SUPFAM" id="SSF55785">
    <property type="entry name" value="PYP-like sensor domain (PAS domain)"/>
    <property type="match status" value="1"/>
</dbReference>
<evidence type="ECO:0000256" key="3">
    <source>
        <dbReference type="ARBA" id="ARBA00022991"/>
    </source>
</evidence>
<reference evidence="7 8" key="1">
    <citation type="submission" date="2018-10" db="EMBL/GenBank/DDBJ databases">
        <title>Draft genome sequence of Bacillus salarius IM0101, isolated from a hypersaline soil in Inner Mongolia, China.</title>
        <authorList>
            <person name="Yamprayoonswat W."/>
            <person name="Boonvisut S."/>
            <person name="Jumpathong W."/>
            <person name="Sittihan S."/>
            <person name="Ruangsuj P."/>
            <person name="Wanthongcharoen S."/>
            <person name="Thongpramul N."/>
            <person name="Pimmason S."/>
            <person name="Yu B."/>
            <person name="Yasawong M."/>
        </authorList>
    </citation>
    <scope>NUCLEOTIDE SEQUENCE [LARGE SCALE GENOMIC DNA]</scope>
    <source>
        <strain evidence="7 8">IM0101</strain>
    </source>
</reference>
<evidence type="ECO:0000256" key="1">
    <source>
        <dbReference type="ARBA" id="ARBA00022630"/>
    </source>
</evidence>
<dbReference type="InterPro" id="IPR002645">
    <property type="entry name" value="STAS_dom"/>
</dbReference>
<keyword evidence="8" id="KW-1185">Reference proteome</keyword>
<evidence type="ECO:0000259" key="6">
    <source>
        <dbReference type="PROSITE" id="PS50801"/>
    </source>
</evidence>
<dbReference type="SUPFAM" id="SSF52091">
    <property type="entry name" value="SpoIIaa-like"/>
    <property type="match status" value="1"/>
</dbReference>
<dbReference type="PROSITE" id="PS50113">
    <property type="entry name" value="PAC"/>
    <property type="match status" value="1"/>
</dbReference>
<evidence type="ECO:0000259" key="5">
    <source>
        <dbReference type="PROSITE" id="PS50113"/>
    </source>
</evidence>
<dbReference type="SMART" id="SM00086">
    <property type="entry name" value="PAC"/>
    <property type="match status" value="1"/>
</dbReference>
<dbReference type="PANTHER" id="PTHR47429">
    <property type="entry name" value="PROTEIN TWIN LOV 1"/>
    <property type="match status" value="1"/>
</dbReference>
<evidence type="ECO:0000313" key="8">
    <source>
        <dbReference type="Proteomes" id="UP000275076"/>
    </source>
</evidence>
<dbReference type="CDD" id="cd07041">
    <property type="entry name" value="STAS_RsbR_RsbS_like"/>
    <property type="match status" value="1"/>
</dbReference>
<dbReference type="NCBIfam" id="TIGR00229">
    <property type="entry name" value="sensory_box"/>
    <property type="match status" value="1"/>
</dbReference>
<dbReference type="PANTHER" id="PTHR47429:SF2">
    <property type="entry name" value="PROTEIN TWIN LOV 1"/>
    <property type="match status" value="1"/>
</dbReference>
<organism evidence="7 8">
    <name type="scientific">Salibacterium salarium</name>
    <dbReference type="NCBI Taxonomy" id="284579"/>
    <lineage>
        <taxon>Bacteria</taxon>
        <taxon>Bacillati</taxon>
        <taxon>Bacillota</taxon>
        <taxon>Bacilli</taxon>
        <taxon>Bacillales</taxon>
        <taxon>Bacillaceae</taxon>
    </lineage>
</organism>
<feature type="domain" description="PAC" evidence="5">
    <location>
        <begin position="67"/>
        <end position="121"/>
    </location>
</feature>
<dbReference type="EMBL" id="RBVX01000014">
    <property type="protein sequence ID" value="RSL32468.1"/>
    <property type="molecule type" value="Genomic_DNA"/>
</dbReference>
<keyword evidence="2" id="KW-0288">FMN</keyword>
<evidence type="ECO:0000313" key="7">
    <source>
        <dbReference type="EMBL" id="RSL32468.1"/>
    </source>
</evidence>
<dbReference type="InterPro" id="IPR000014">
    <property type="entry name" value="PAS"/>
</dbReference>